<evidence type="ECO:0000313" key="1">
    <source>
        <dbReference type="EMBL" id="SDP14038.1"/>
    </source>
</evidence>
<dbReference type="RefSeq" id="WP_074695768.1">
    <property type="nucleotide sequence ID" value="NZ_FNJN01000004.1"/>
</dbReference>
<dbReference type="AlphaFoldDB" id="A0A1H0QBJ2"/>
<reference evidence="1 2" key="1">
    <citation type="submission" date="2016-10" db="EMBL/GenBank/DDBJ databases">
        <authorList>
            <person name="de Groot N.N."/>
        </authorList>
    </citation>
    <scope>NUCLEOTIDE SEQUENCE [LARGE SCALE GENOMIC DNA]</scope>
    <source>
        <strain evidence="1 2">StLB037</strain>
    </source>
</reference>
<gene>
    <name evidence="1" type="ORF">SAMN04487788_2317</name>
</gene>
<dbReference type="EMBL" id="FNJN01000004">
    <property type="protein sequence ID" value="SDP14038.1"/>
    <property type="molecule type" value="Genomic_DNA"/>
</dbReference>
<sequence length="63" mass="6380">MSFTNSLRSSRLVAAAVPVALAVGAALTVIPAVSAAVAPVTVQAEVVHYRPSLPIANGPSIHY</sequence>
<proteinExistence type="predicted"/>
<name>A0A1H0QBJ2_MICTS</name>
<protein>
    <submittedName>
        <fullName evidence="1">Uncharacterized protein</fullName>
    </submittedName>
</protein>
<accession>A0A1H0QBJ2</accession>
<evidence type="ECO:0000313" key="2">
    <source>
        <dbReference type="Proteomes" id="UP000186456"/>
    </source>
</evidence>
<organism evidence="1 2">
    <name type="scientific">Microbacterium testaceum (strain StLB037)</name>
    <dbReference type="NCBI Taxonomy" id="979556"/>
    <lineage>
        <taxon>Bacteria</taxon>
        <taxon>Bacillati</taxon>
        <taxon>Actinomycetota</taxon>
        <taxon>Actinomycetes</taxon>
        <taxon>Micrococcales</taxon>
        <taxon>Microbacteriaceae</taxon>
        <taxon>Microbacterium</taxon>
    </lineage>
</organism>
<dbReference type="Proteomes" id="UP000186456">
    <property type="component" value="Unassembled WGS sequence"/>
</dbReference>